<protein>
    <recommendedName>
        <fullName evidence="3">Antitoxin VbhA domain-containing protein</fullName>
    </recommendedName>
</protein>
<evidence type="ECO:0000313" key="1">
    <source>
        <dbReference type="EMBL" id="SFC84746.1"/>
    </source>
</evidence>
<gene>
    <name evidence="1" type="ORF">SAMN05421842_1112</name>
</gene>
<evidence type="ECO:0000313" key="2">
    <source>
        <dbReference type="Proteomes" id="UP000199263"/>
    </source>
</evidence>
<name>A0A1I1MHZ7_9CLOT</name>
<dbReference type="RefSeq" id="WP_090090948.1">
    <property type="nucleotide sequence ID" value="NZ_FOMG01000011.1"/>
</dbReference>
<keyword evidence="2" id="KW-1185">Reference proteome</keyword>
<dbReference type="Proteomes" id="UP000199263">
    <property type="component" value="Unassembled WGS sequence"/>
</dbReference>
<proteinExistence type="predicted"/>
<dbReference type="AlphaFoldDB" id="A0A1I1MHZ7"/>
<dbReference type="EMBL" id="FOMG01000011">
    <property type="protein sequence ID" value="SFC84746.1"/>
    <property type="molecule type" value="Genomic_DNA"/>
</dbReference>
<sequence length="59" mass="6750">MKRNYTITNTTKEERIKISNEALAISIIHGQELTYETKKLVSEYIDGKIDISSIFSSLN</sequence>
<reference evidence="1 2" key="1">
    <citation type="submission" date="2016-10" db="EMBL/GenBank/DDBJ databases">
        <authorList>
            <person name="de Groot N.N."/>
        </authorList>
    </citation>
    <scope>NUCLEOTIDE SEQUENCE [LARGE SCALE GENOMIC DNA]</scope>
    <source>
        <strain evidence="1 2">DSM 12992</strain>
    </source>
</reference>
<accession>A0A1I1MHZ7</accession>
<organism evidence="1 2">
    <name type="scientific">Clostridium uliginosum</name>
    <dbReference type="NCBI Taxonomy" id="119641"/>
    <lineage>
        <taxon>Bacteria</taxon>
        <taxon>Bacillati</taxon>
        <taxon>Bacillota</taxon>
        <taxon>Clostridia</taxon>
        <taxon>Eubacteriales</taxon>
        <taxon>Clostridiaceae</taxon>
        <taxon>Clostridium</taxon>
    </lineage>
</organism>
<evidence type="ECO:0008006" key="3">
    <source>
        <dbReference type="Google" id="ProtNLM"/>
    </source>
</evidence>